<protein>
    <submittedName>
        <fullName evidence="3">ABC transporter substrate-binding protein</fullName>
    </submittedName>
</protein>
<feature type="domain" description="Solute-binding protein family 3/N-terminal" evidence="2">
    <location>
        <begin position="34"/>
        <end position="261"/>
    </location>
</feature>
<evidence type="ECO:0000313" key="3">
    <source>
        <dbReference type="EMBL" id="MCZ4282821.1"/>
    </source>
</evidence>
<dbReference type="Proteomes" id="UP001069802">
    <property type="component" value="Unassembled WGS sequence"/>
</dbReference>
<evidence type="ECO:0000256" key="1">
    <source>
        <dbReference type="ARBA" id="ARBA00022729"/>
    </source>
</evidence>
<dbReference type="InterPro" id="IPR001638">
    <property type="entry name" value="Solute-binding_3/MltF_N"/>
</dbReference>
<keyword evidence="1" id="KW-0732">Signal</keyword>
<dbReference type="SUPFAM" id="SSF53850">
    <property type="entry name" value="Periplasmic binding protein-like II"/>
    <property type="match status" value="1"/>
</dbReference>
<dbReference type="Pfam" id="PF00497">
    <property type="entry name" value="SBP_bac_3"/>
    <property type="match status" value="1"/>
</dbReference>
<dbReference type="SMART" id="SM00062">
    <property type="entry name" value="PBPb"/>
    <property type="match status" value="1"/>
</dbReference>
<evidence type="ECO:0000313" key="4">
    <source>
        <dbReference type="Proteomes" id="UP001069802"/>
    </source>
</evidence>
<dbReference type="EMBL" id="JAPWGY010000011">
    <property type="protein sequence ID" value="MCZ4282821.1"/>
    <property type="molecule type" value="Genomic_DNA"/>
</dbReference>
<dbReference type="PANTHER" id="PTHR35936:SF25">
    <property type="entry name" value="ABC TRANSPORTER SUBSTRATE-BINDING PROTEIN"/>
    <property type="match status" value="1"/>
</dbReference>
<dbReference type="PANTHER" id="PTHR35936">
    <property type="entry name" value="MEMBRANE-BOUND LYTIC MUREIN TRANSGLYCOSYLASE F"/>
    <property type="match status" value="1"/>
</dbReference>
<gene>
    <name evidence="3" type="ORF">O4H49_18700</name>
</gene>
<accession>A0ABT4LNZ8</accession>
<reference evidence="3" key="1">
    <citation type="submission" date="2022-12" db="EMBL/GenBank/DDBJ databases">
        <title>Bacterial isolates from different developmental stages of Nematostella vectensis.</title>
        <authorList>
            <person name="Fraune S."/>
        </authorList>
    </citation>
    <scope>NUCLEOTIDE SEQUENCE</scope>
    <source>
        <strain evidence="3">G21630-S1</strain>
    </source>
</reference>
<organism evidence="3 4">
    <name type="scientific">Kiloniella laminariae</name>
    <dbReference type="NCBI Taxonomy" id="454162"/>
    <lineage>
        <taxon>Bacteria</taxon>
        <taxon>Pseudomonadati</taxon>
        <taxon>Pseudomonadota</taxon>
        <taxon>Alphaproteobacteria</taxon>
        <taxon>Rhodospirillales</taxon>
        <taxon>Kiloniellaceae</taxon>
        <taxon>Kiloniella</taxon>
    </lineage>
</organism>
<sequence>MTNRNWIKSVFQQLLLPCLFMLIPPLISPAQARDLILLATPQAPFKYEENGELKGIDVEIITEVMKRLNLGFQLRLIKSDARIQEEARRGKADMLVLFSKKQSRLEYLIYPEESYIDLTWNFFIRREDNGKYKFNELADLKGLAIGATKDVAYTPEFWQAGLQLDITTNNDQQISKLLAGRFDLVPLNTISTLYEEKHRGNLSKISYLPTPLKSTRYYNVFSKASDFPDKEDLIKRYDEIIRQLQEDGTIQRIMDKYLGDPEHGDITG</sequence>
<evidence type="ECO:0000259" key="2">
    <source>
        <dbReference type="SMART" id="SM00062"/>
    </source>
</evidence>
<dbReference type="Gene3D" id="3.40.190.10">
    <property type="entry name" value="Periplasmic binding protein-like II"/>
    <property type="match status" value="2"/>
</dbReference>
<proteinExistence type="predicted"/>
<name>A0ABT4LNZ8_9PROT</name>
<comment type="caution">
    <text evidence="3">The sequence shown here is derived from an EMBL/GenBank/DDBJ whole genome shotgun (WGS) entry which is preliminary data.</text>
</comment>
<keyword evidence="4" id="KW-1185">Reference proteome</keyword>